<dbReference type="GO" id="GO:0008483">
    <property type="term" value="F:transaminase activity"/>
    <property type="evidence" value="ECO:0007669"/>
    <property type="project" value="UniProtKB-KW"/>
</dbReference>
<name>A0A5B8U6L7_9ACTN</name>
<dbReference type="AlphaFoldDB" id="A0A5B8U6L7"/>
<dbReference type="InterPro" id="IPR015422">
    <property type="entry name" value="PyrdxlP-dep_Trfase_small"/>
</dbReference>
<evidence type="ECO:0000256" key="2">
    <source>
        <dbReference type="ARBA" id="ARBA00022898"/>
    </source>
</evidence>
<accession>A0A5B8U6L7</accession>
<dbReference type="InterPro" id="IPR015421">
    <property type="entry name" value="PyrdxlP-dep_Trfase_major"/>
</dbReference>
<feature type="region of interest" description="Disordered" evidence="3">
    <location>
        <begin position="472"/>
        <end position="501"/>
    </location>
</feature>
<dbReference type="PANTHER" id="PTHR43586">
    <property type="entry name" value="CYSTEINE DESULFURASE"/>
    <property type="match status" value="1"/>
</dbReference>
<dbReference type="PANTHER" id="PTHR43586:SF8">
    <property type="entry name" value="CYSTEINE DESULFURASE 1, CHLOROPLASTIC"/>
    <property type="match status" value="1"/>
</dbReference>
<dbReference type="SUPFAM" id="SSF53383">
    <property type="entry name" value="PLP-dependent transferases"/>
    <property type="match status" value="1"/>
</dbReference>
<keyword evidence="6" id="KW-1185">Reference proteome</keyword>
<dbReference type="Gene3D" id="3.90.1150.10">
    <property type="entry name" value="Aspartate Aminotransferase, domain 1"/>
    <property type="match status" value="1"/>
</dbReference>
<keyword evidence="5" id="KW-0808">Transferase</keyword>
<dbReference type="Gene3D" id="3.40.640.10">
    <property type="entry name" value="Type I PLP-dependent aspartate aminotransferase-like (Major domain)"/>
    <property type="match status" value="1"/>
</dbReference>
<comment type="cofactor">
    <cofactor evidence="1">
        <name>pyridoxal 5'-phosphate</name>
        <dbReference type="ChEBI" id="CHEBI:597326"/>
    </cofactor>
</comment>
<dbReference type="InterPro" id="IPR000192">
    <property type="entry name" value="Aminotrans_V_dom"/>
</dbReference>
<gene>
    <name evidence="5" type="ORF">FSW04_14960</name>
</gene>
<evidence type="ECO:0000256" key="3">
    <source>
        <dbReference type="SAM" id="MobiDB-lite"/>
    </source>
</evidence>
<organism evidence="5 6">
    <name type="scientific">Baekduia soli</name>
    <dbReference type="NCBI Taxonomy" id="496014"/>
    <lineage>
        <taxon>Bacteria</taxon>
        <taxon>Bacillati</taxon>
        <taxon>Actinomycetota</taxon>
        <taxon>Thermoleophilia</taxon>
        <taxon>Solirubrobacterales</taxon>
        <taxon>Baekduiaceae</taxon>
        <taxon>Baekduia</taxon>
    </lineage>
</organism>
<sequence>MAAAGVRARCGCASARRALYWRHPTGRQAMTTTHAAAGDAPLHDPGSGPPVAALVGQGLPVPCLDGVRRPYADLDAAASTSALPAVAERVADVLPWYSSVHRGAGHKSQLATAAYERARADILAFAGRDPDRDTAILCRNTTEAVNHLAHRLRLDPADVVVSTAVEHHANLLPWARVATRRFVECGLEGTFDLAAVVAALDARPAARLLAVTGASNITGWLPPVGAMIAEAHARGVPVLVDGAQRAPHLPLPPEADFVAFSGHKMYAPYGAGALIGPRDAFADGEPFLAGGGAVEFVSLDEVIWTSPPEREEAGSPNVLGALALGTAAAELPALGWDRIAAHDRALAQRLRGGLAAIGGVRLLGPGLEVATLPIATFLIEGVPHALAAARLSAEFGVGVRHGCFCAHPYLQRLLGLDAAGTRRFRDAAVDRDRRGRPGAVRASAGIATTIQDVDRLLEGVAAVASGPPPVEYLRDAGTGEAWPAGFPRPAEPGRGGSGESS</sequence>
<protein>
    <submittedName>
        <fullName evidence="5">Aminotransferase class V-fold PLP-dependent enzyme</fullName>
    </submittedName>
</protein>
<dbReference type="Proteomes" id="UP000321805">
    <property type="component" value="Chromosome"/>
</dbReference>
<feature type="domain" description="Aminotransferase class V" evidence="4">
    <location>
        <begin position="74"/>
        <end position="456"/>
    </location>
</feature>
<dbReference type="InterPro" id="IPR015424">
    <property type="entry name" value="PyrdxlP-dep_Trfase"/>
</dbReference>
<evidence type="ECO:0000313" key="6">
    <source>
        <dbReference type="Proteomes" id="UP000321805"/>
    </source>
</evidence>
<evidence type="ECO:0000313" key="5">
    <source>
        <dbReference type="EMBL" id="QEC48743.1"/>
    </source>
</evidence>
<dbReference type="OrthoDB" id="9804366at2"/>
<keyword evidence="5" id="KW-0032">Aminotransferase</keyword>
<keyword evidence="2" id="KW-0663">Pyridoxal phosphate</keyword>
<dbReference type="EMBL" id="CP042430">
    <property type="protein sequence ID" value="QEC48743.1"/>
    <property type="molecule type" value="Genomic_DNA"/>
</dbReference>
<evidence type="ECO:0000256" key="1">
    <source>
        <dbReference type="ARBA" id="ARBA00001933"/>
    </source>
</evidence>
<proteinExistence type="predicted"/>
<dbReference type="KEGG" id="bsol:FSW04_14960"/>
<reference evidence="5 6" key="1">
    <citation type="journal article" date="2018" name="J. Microbiol.">
        <title>Baekduia soli gen. nov., sp. nov., a novel bacterium isolated from the soil of Baekdu Mountain and proposal of a novel family name, Baekduiaceae fam. nov.</title>
        <authorList>
            <person name="An D.S."/>
            <person name="Siddiqi M.Z."/>
            <person name="Kim K.H."/>
            <person name="Yu H.S."/>
            <person name="Im W.T."/>
        </authorList>
    </citation>
    <scope>NUCLEOTIDE SEQUENCE [LARGE SCALE GENOMIC DNA]</scope>
    <source>
        <strain evidence="5 6">BR7-21</strain>
    </source>
</reference>
<dbReference type="Pfam" id="PF00266">
    <property type="entry name" value="Aminotran_5"/>
    <property type="match status" value="1"/>
</dbReference>
<evidence type="ECO:0000259" key="4">
    <source>
        <dbReference type="Pfam" id="PF00266"/>
    </source>
</evidence>